<dbReference type="InterPro" id="IPR004638">
    <property type="entry name" value="EmrB-like"/>
</dbReference>
<evidence type="ECO:0000259" key="9">
    <source>
        <dbReference type="PROSITE" id="PS50850"/>
    </source>
</evidence>
<proteinExistence type="inferred from homology"/>
<feature type="transmembrane region" description="Helical" evidence="8">
    <location>
        <begin position="128"/>
        <end position="148"/>
    </location>
</feature>
<dbReference type="Pfam" id="PF07690">
    <property type="entry name" value="MFS_1"/>
    <property type="match status" value="1"/>
</dbReference>
<evidence type="ECO:0000256" key="7">
    <source>
        <dbReference type="ARBA" id="ARBA00023136"/>
    </source>
</evidence>
<sequence length="505" mass="52906">MSEKLTPEPAKLEEPAPVSGDKLPRSTVVVLSILLFTAFVMLLNETTLAIALPAMMSDYNITAATAQWLLTGFMLTLAVVMPTTGWMLDRFTTRSTFIFAIAAFLIGTVIAALAPSFGILLAARVSQAIGTAIVMPLLMTVAMTLIPFHRRGTIMGLISVVMAVGPALGPSLAGAILSFTSWHGIFWFMVPLVALAGIIGAAKLTNISEQRDTPLDVLSVILSAVAFGGLVYSVSSIGIIIDGGEAARIGLMLLVAGIISLALFVWRQIALGKHDRALLNLRPLAVRNYTISLAVLIVLFGALLGTVNTLPLYLQGSLLVTALVAGLVLLPGGLLEGVLSPFFGRLYDRFGPRPLIIPAMAIVTGSIFWLATVDQHTNIWLIIAIHVIFSIGLAGLFSPLMTTALSSLPANLFGHGSAILNTLQQLAGAAGTAVMITIYSNVSGEAQAQGVPETIALADGANSAFLATGCLSAVAFVLSLFIKKIPTEPAGLGEQHSSKPDTVSE</sequence>
<keyword evidence="4" id="KW-1003">Cell membrane</keyword>
<dbReference type="PROSITE" id="PS50850">
    <property type="entry name" value="MFS"/>
    <property type="match status" value="1"/>
</dbReference>
<feature type="transmembrane region" description="Helical" evidence="8">
    <location>
        <begin position="355"/>
        <end position="373"/>
    </location>
</feature>
<dbReference type="InterPro" id="IPR020846">
    <property type="entry name" value="MFS_dom"/>
</dbReference>
<dbReference type="Gene3D" id="1.20.1720.10">
    <property type="entry name" value="Multidrug resistance protein D"/>
    <property type="match status" value="1"/>
</dbReference>
<evidence type="ECO:0000256" key="5">
    <source>
        <dbReference type="ARBA" id="ARBA00022692"/>
    </source>
</evidence>
<dbReference type="AlphaFoldDB" id="A0A543AGC1"/>
<feature type="transmembrane region" description="Helical" evidence="8">
    <location>
        <begin position="247"/>
        <end position="266"/>
    </location>
</feature>
<keyword evidence="6 8" id="KW-1133">Transmembrane helix</keyword>
<reference evidence="10 11" key="1">
    <citation type="submission" date="2019-06" db="EMBL/GenBank/DDBJ databases">
        <title>Sequencing the genomes of 1000 actinobacteria strains.</title>
        <authorList>
            <person name="Klenk H.-P."/>
        </authorList>
    </citation>
    <scope>NUCLEOTIDE SEQUENCE [LARGE SCALE GENOMIC DNA]</scope>
    <source>
        <strain evidence="10 11">DSM 24083</strain>
    </source>
</reference>
<feature type="transmembrane region" description="Helical" evidence="8">
    <location>
        <begin position="313"/>
        <end position="335"/>
    </location>
</feature>
<dbReference type="EMBL" id="VFOU01000003">
    <property type="protein sequence ID" value="TQL71625.1"/>
    <property type="molecule type" value="Genomic_DNA"/>
</dbReference>
<evidence type="ECO:0000256" key="8">
    <source>
        <dbReference type="SAM" id="Phobius"/>
    </source>
</evidence>
<keyword evidence="3" id="KW-0813">Transport</keyword>
<dbReference type="NCBIfam" id="TIGR00711">
    <property type="entry name" value="efflux_EmrB"/>
    <property type="match status" value="1"/>
</dbReference>
<dbReference type="RefSeq" id="WP_141867354.1">
    <property type="nucleotide sequence ID" value="NZ_BAABAN010000001.1"/>
</dbReference>
<feature type="transmembrane region" description="Helical" evidence="8">
    <location>
        <begin position="217"/>
        <end position="241"/>
    </location>
</feature>
<feature type="transmembrane region" description="Helical" evidence="8">
    <location>
        <begin position="418"/>
        <end position="440"/>
    </location>
</feature>
<dbReference type="CDD" id="cd17503">
    <property type="entry name" value="MFS_LmrB_MDR_like"/>
    <property type="match status" value="1"/>
</dbReference>
<feature type="transmembrane region" description="Helical" evidence="8">
    <location>
        <begin position="68"/>
        <end position="88"/>
    </location>
</feature>
<feature type="transmembrane region" description="Helical" evidence="8">
    <location>
        <begin position="155"/>
        <end position="179"/>
    </location>
</feature>
<name>A0A543AGC1_9MICC</name>
<dbReference type="GO" id="GO:0005886">
    <property type="term" value="C:plasma membrane"/>
    <property type="evidence" value="ECO:0007669"/>
    <property type="project" value="UniProtKB-SubCell"/>
</dbReference>
<feature type="transmembrane region" description="Helical" evidence="8">
    <location>
        <begin position="460"/>
        <end position="482"/>
    </location>
</feature>
<dbReference type="SUPFAM" id="SSF103473">
    <property type="entry name" value="MFS general substrate transporter"/>
    <property type="match status" value="1"/>
</dbReference>
<organism evidence="10 11">
    <name type="scientific">Enteractinococcus coprophilus</name>
    <dbReference type="NCBI Taxonomy" id="1027633"/>
    <lineage>
        <taxon>Bacteria</taxon>
        <taxon>Bacillati</taxon>
        <taxon>Actinomycetota</taxon>
        <taxon>Actinomycetes</taxon>
        <taxon>Micrococcales</taxon>
        <taxon>Micrococcaceae</taxon>
    </lineage>
</organism>
<dbReference type="InterPro" id="IPR011701">
    <property type="entry name" value="MFS"/>
</dbReference>
<feature type="domain" description="Major facilitator superfamily (MFS) profile" evidence="9">
    <location>
        <begin position="30"/>
        <end position="487"/>
    </location>
</feature>
<dbReference type="InterPro" id="IPR036259">
    <property type="entry name" value="MFS_trans_sf"/>
</dbReference>
<dbReference type="PRINTS" id="PR01036">
    <property type="entry name" value="TCRTETB"/>
</dbReference>
<dbReference type="OrthoDB" id="9812221at2"/>
<keyword evidence="7 8" id="KW-0472">Membrane</keyword>
<accession>A0A543AGC1</accession>
<comment type="subcellular location">
    <subcellularLocation>
        <location evidence="1">Cell membrane</location>
        <topology evidence="1">Multi-pass membrane protein</topology>
    </subcellularLocation>
</comment>
<keyword evidence="11" id="KW-1185">Reference proteome</keyword>
<keyword evidence="5 8" id="KW-0812">Transmembrane</keyword>
<evidence type="ECO:0000256" key="6">
    <source>
        <dbReference type="ARBA" id="ARBA00022989"/>
    </source>
</evidence>
<feature type="transmembrane region" description="Helical" evidence="8">
    <location>
        <begin position="97"/>
        <end position="122"/>
    </location>
</feature>
<dbReference type="PANTHER" id="PTHR42718:SF9">
    <property type="entry name" value="MAJOR FACILITATOR SUPERFAMILY MULTIDRUG TRANSPORTER MFSC"/>
    <property type="match status" value="1"/>
</dbReference>
<evidence type="ECO:0000256" key="3">
    <source>
        <dbReference type="ARBA" id="ARBA00022448"/>
    </source>
</evidence>
<dbReference type="Gene3D" id="1.20.1250.20">
    <property type="entry name" value="MFS general substrate transporter like domains"/>
    <property type="match status" value="1"/>
</dbReference>
<evidence type="ECO:0000256" key="2">
    <source>
        <dbReference type="ARBA" id="ARBA00008537"/>
    </source>
</evidence>
<comment type="similarity">
    <text evidence="2">Belongs to the major facilitator superfamily. EmrB family.</text>
</comment>
<dbReference type="GO" id="GO:0022857">
    <property type="term" value="F:transmembrane transporter activity"/>
    <property type="evidence" value="ECO:0007669"/>
    <property type="project" value="InterPro"/>
</dbReference>
<feature type="transmembrane region" description="Helical" evidence="8">
    <location>
        <begin position="185"/>
        <end position="205"/>
    </location>
</feature>
<evidence type="ECO:0000313" key="11">
    <source>
        <dbReference type="Proteomes" id="UP000319746"/>
    </source>
</evidence>
<comment type="caution">
    <text evidence="10">The sequence shown here is derived from an EMBL/GenBank/DDBJ whole genome shotgun (WGS) entry which is preliminary data.</text>
</comment>
<dbReference type="Proteomes" id="UP000319746">
    <property type="component" value="Unassembled WGS sequence"/>
</dbReference>
<protein>
    <submittedName>
        <fullName evidence="10">DHA2 family lincomycin resistance protein-like MFS transporter</fullName>
    </submittedName>
</protein>
<feature type="transmembrane region" description="Helical" evidence="8">
    <location>
        <begin position="286"/>
        <end position="307"/>
    </location>
</feature>
<feature type="transmembrane region" description="Helical" evidence="8">
    <location>
        <begin position="379"/>
        <end position="397"/>
    </location>
</feature>
<feature type="transmembrane region" description="Helical" evidence="8">
    <location>
        <begin position="28"/>
        <end position="56"/>
    </location>
</feature>
<gene>
    <name evidence="10" type="ORF">FB556_2113</name>
</gene>
<evidence type="ECO:0000256" key="4">
    <source>
        <dbReference type="ARBA" id="ARBA00022475"/>
    </source>
</evidence>
<evidence type="ECO:0000256" key="1">
    <source>
        <dbReference type="ARBA" id="ARBA00004651"/>
    </source>
</evidence>
<evidence type="ECO:0000313" key="10">
    <source>
        <dbReference type="EMBL" id="TQL71625.1"/>
    </source>
</evidence>
<dbReference type="PANTHER" id="PTHR42718">
    <property type="entry name" value="MAJOR FACILITATOR SUPERFAMILY MULTIDRUG TRANSPORTER MFSC"/>
    <property type="match status" value="1"/>
</dbReference>